<dbReference type="GO" id="GO:0008234">
    <property type="term" value="F:cysteine-type peptidase activity"/>
    <property type="evidence" value="ECO:0007669"/>
    <property type="project" value="UniProtKB-KW"/>
</dbReference>
<dbReference type="SUPFAM" id="SSF53182">
    <property type="entry name" value="Pyrrolidone carboxyl peptidase (pyroglutamate aminopeptidase)"/>
    <property type="match status" value="1"/>
</dbReference>
<proteinExistence type="inferred from homology"/>
<dbReference type="InterPro" id="IPR036440">
    <property type="entry name" value="Peptidase_C15-like_sf"/>
</dbReference>
<keyword evidence="3" id="KW-0378">Hydrolase</keyword>
<accession>A0A0C9ZZV4</accession>
<dbReference type="Proteomes" id="UP000054018">
    <property type="component" value="Unassembled WGS sequence"/>
</dbReference>
<evidence type="ECO:0000256" key="3">
    <source>
        <dbReference type="ARBA" id="ARBA00022801"/>
    </source>
</evidence>
<reference evidence="6" key="2">
    <citation type="submission" date="2015-01" db="EMBL/GenBank/DDBJ databases">
        <title>Evolutionary Origins and Diversification of the Mycorrhizal Mutualists.</title>
        <authorList>
            <consortium name="DOE Joint Genome Institute"/>
            <consortium name="Mycorrhizal Genomics Consortium"/>
            <person name="Kohler A."/>
            <person name="Kuo A."/>
            <person name="Nagy L.G."/>
            <person name="Floudas D."/>
            <person name="Copeland A."/>
            <person name="Barry K.W."/>
            <person name="Cichocki N."/>
            <person name="Veneault-Fourrey C."/>
            <person name="LaButti K."/>
            <person name="Lindquist E.A."/>
            <person name="Lipzen A."/>
            <person name="Lundell T."/>
            <person name="Morin E."/>
            <person name="Murat C."/>
            <person name="Riley R."/>
            <person name="Ohm R."/>
            <person name="Sun H."/>
            <person name="Tunlid A."/>
            <person name="Henrissat B."/>
            <person name="Grigoriev I.V."/>
            <person name="Hibbett D.S."/>
            <person name="Martin F."/>
        </authorList>
    </citation>
    <scope>NUCLEOTIDE SEQUENCE [LARGE SCALE GENOMIC DNA]</scope>
    <source>
        <strain evidence="6">441</strain>
    </source>
</reference>
<sequence length="328" mass="36223">MTALCQHFGHFMSSSPALVSVSSVSVADLRLTPPFLALLITDSLRVQPFSRYSVNPSWLAVKPLHDTVLKVDIPLESALPVDQSLADSAASLSARREVRITAIQVPVTYEAVLSIVPGLHARPPVLPPSSDPVLPTPFPPPEGYDLFFHVGVIGRGSLRMERVGHKFGYNMKDAVGSLAPIVRISRDEGNQPPDAQRMKVLRLRDARDYNVESLVEGNETPKRGFGRGYESFAEEIYTDVDVEKLVHHLKTCGIDQIYTSMDAGHYLCDFLYYCSLAESKRSTKNDKSTPASQVIFLHCPPVGLPLSTEEVTEAIKQSIVWLCRTLTH</sequence>
<protein>
    <recommendedName>
        <fullName evidence="7">Pyroglutamyl-peptidase I</fullName>
    </recommendedName>
</protein>
<keyword evidence="2" id="KW-0645">Protease</keyword>
<reference evidence="5 6" key="1">
    <citation type="submission" date="2014-04" db="EMBL/GenBank/DDBJ databases">
        <authorList>
            <consortium name="DOE Joint Genome Institute"/>
            <person name="Kuo A."/>
            <person name="Kohler A."/>
            <person name="Costa M.D."/>
            <person name="Nagy L.G."/>
            <person name="Floudas D."/>
            <person name="Copeland A."/>
            <person name="Barry K.W."/>
            <person name="Cichocki N."/>
            <person name="Veneault-Fourrey C."/>
            <person name="LaButti K."/>
            <person name="Lindquist E.A."/>
            <person name="Lipzen A."/>
            <person name="Lundell T."/>
            <person name="Morin E."/>
            <person name="Murat C."/>
            <person name="Sun H."/>
            <person name="Tunlid A."/>
            <person name="Henrissat B."/>
            <person name="Grigoriev I.V."/>
            <person name="Hibbett D.S."/>
            <person name="Martin F."/>
            <person name="Nordberg H.P."/>
            <person name="Cantor M.N."/>
            <person name="Hua S.X."/>
        </authorList>
    </citation>
    <scope>NUCLEOTIDE SEQUENCE [LARGE SCALE GENOMIC DNA]</scope>
    <source>
        <strain evidence="5 6">441</strain>
    </source>
</reference>
<evidence type="ECO:0008006" key="7">
    <source>
        <dbReference type="Google" id="ProtNLM"/>
    </source>
</evidence>
<evidence type="ECO:0000256" key="4">
    <source>
        <dbReference type="ARBA" id="ARBA00022807"/>
    </source>
</evidence>
<dbReference type="Gene3D" id="3.40.630.20">
    <property type="entry name" value="Peptidase C15, pyroglutamyl peptidase I-like"/>
    <property type="match status" value="1"/>
</dbReference>
<evidence type="ECO:0000256" key="1">
    <source>
        <dbReference type="ARBA" id="ARBA00006641"/>
    </source>
</evidence>
<dbReference type="PANTHER" id="PTHR23402">
    <property type="entry name" value="PROTEASE FAMILY C15 PYROGLUTAMYL-PEPTIDASE I-RELATED"/>
    <property type="match status" value="1"/>
</dbReference>
<dbReference type="STRING" id="765257.A0A0C9ZZV4"/>
<dbReference type="HOGENOM" id="CLU_043960_1_0_1"/>
<evidence type="ECO:0000313" key="5">
    <source>
        <dbReference type="EMBL" id="KIK27777.1"/>
    </source>
</evidence>
<gene>
    <name evidence="5" type="ORF">PISMIDRAFT_674693</name>
</gene>
<dbReference type="GO" id="GO:0006508">
    <property type="term" value="P:proteolysis"/>
    <property type="evidence" value="ECO:0007669"/>
    <property type="project" value="UniProtKB-KW"/>
</dbReference>
<name>A0A0C9ZZV4_9AGAM</name>
<dbReference type="InterPro" id="IPR016125">
    <property type="entry name" value="Peptidase_C15-like"/>
</dbReference>
<dbReference type="EMBL" id="KN833695">
    <property type="protein sequence ID" value="KIK27777.1"/>
    <property type="molecule type" value="Genomic_DNA"/>
</dbReference>
<dbReference type="AlphaFoldDB" id="A0A0C9ZZV4"/>
<comment type="similarity">
    <text evidence="1">Belongs to the peptidase C15 family.</text>
</comment>
<organism evidence="5 6">
    <name type="scientific">Pisolithus microcarpus 441</name>
    <dbReference type="NCBI Taxonomy" id="765257"/>
    <lineage>
        <taxon>Eukaryota</taxon>
        <taxon>Fungi</taxon>
        <taxon>Dikarya</taxon>
        <taxon>Basidiomycota</taxon>
        <taxon>Agaricomycotina</taxon>
        <taxon>Agaricomycetes</taxon>
        <taxon>Agaricomycetidae</taxon>
        <taxon>Boletales</taxon>
        <taxon>Sclerodermatineae</taxon>
        <taxon>Pisolithaceae</taxon>
        <taxon>Pisolithus</taxon>
    </lineage>
</organism>
<keyword evidence="6" id="KW-1185">Reference proteome</keyword>
<keyword evidence="4" id="KW-0788">Thiol protease</keyword>
<dbReference type="OrthoDB" id="407146at2759"/>
<evidence type="ECO:0000256" key="2">
    <source>
        <dbReference type="ARBA" id="ARBA00022670"/>
    </source>
</evidence>
<dbReference type="PANTHER" id="PTHR23402:SF1">
    <property type="entry name" value="PYROGLUTAMYL-PEPTIDASE I"/>
    <property type="match status" value="1"/>
</dbReference>
<evidence type="ECO:0000313" key="6">
    <source>
        <dbReference type="Proteomes" id="UP000054018"/>
    </source>
</evidence>